<comment type="caution">
    <text evidence="1">The sequence shown here is derived from an EMBL/GenBank/DDBJ whole genome shotgun (WGS) entry which is preliminary data.</text>
</comment>
<reference evidence="1" key="1">
    <citation type="submission" date="2019-12" db="EMBL/GenBank/DDBJ databases">
        <title>Genome sequencing and annotation of Brassica cretica.</title>
        <authorList>
            <person name="Studholme D.J."/>
            <person name="Sarris P.F."/>
        </authorList>
    </citation>
    <scope>NUCLEOTIDE SEQUENCE</scope>
    <source>
        <strain evidence="1">PFS-001/15</strain>
        <tissue evidence="1">Leaf</tissue>
    </source>
</reference>
<organism evidence="1 2">
    <name type="scientific">Brassica cretica</name>
    <name type="common">Mustard</name>
    <dbReference type="NCBI Taxonomy" id="69181"/>
    <lineage>
        <taxon>Eukaryota</taxon>
        <taxon>Viridiplantae</taxon>
        <taxon>Streptophyta</taxon>
        <taxon>Embryophyta</taxon>
        <taxon>Tracheophyta</taxon>
        <taxon>Spermatophyta</taxon>
        <taxon>Magnoliopsida</taxon>
        <taxon>eudicotyledons</taxon>
        <taxon>Gunneridae</taxon>
        <taxon>Pentapetalae</taxon>
        <taxon>rosids</taxon>
        <taxon>malvids</taxon>
        <taxon>Brassicales</taxon>
        <taxon>Brassicaceae</taxon>
        <taxon>Brassiceae</taxon>
        <taxon>Brassica</taxon>
    </lineage>
</organism>
<name>A0A8S9GCM4_BRACR</name>
<evidence type="ECO:0000313" key="2">
    <source>
        <dbReference type="Proteomes" id="UP000712281"/>
    </source>
</evidence>
<proteinExistence type="predicted"/>
<gene>
    <name evidence="1" type="ORF">F2Q68_00029023</name>
</gene>
<dbReference type="Proteomes" id="UP000712281">
    <property type="component" value="Unassembled WGS sequence"/>
</dbReference>
<sequence>MRLKLKPYFFARNQKTEYEEDERERGKEGRNLALLVSAAVEPETETLLVNVLDGSSSTDRLVLTVIGKSGTNLLRRRRRLCHFLPPGELDRSHRLRSPP</sequence>
<dbReference type="EMBL" id="QGKW02002005">
    <property type="protein sequence ID" value="KAF2541022.1"/>
    <property type="molecule type" value="Genomic_DNA"/>
</dbReference>
<accession>A0A8S9GCM4</accession>
<dbReference type="AlphaFoldDB" id="A0A8S9GCM4"/>
<protein>
    <submittedName>
        <fullName evidence="1">Uncharacterized protein</fullName>
    </submittedName>
</protein>
<evidence type="ECO:0000313" key="1">
    <source>
        <dbReference type="EMBL" id="KAF2541022.1"/>
    </source>
</evidence>